<dbReference type="AlphaFoldDB" id="A0A7X8TJ90"/>
<proteinExistence type="predicted"/>
<dbReference type="Proteomes" id="UP000523139">
    <property type="component" value="Unassembled WGS sequence"/>
</dbReference>
<protein>
    <submittedName>
        <fullName evidence="2">Uncharacterized protein</fullName>
    </submittedName>
</protein>
<accession>A0A7X8TJ90</accession>
<keyword evidence="1" id="KW-0812">Transmembrane</keyword>
<evidence type="ECO:0000256" key="1">
    <source>
        <dbReference type="SAM" id="Phobius"/>
    </source>
</evidence>
<evidence type="ECO:0000313" key="3">
    <source>
        <dbReference type="Proteomes" id="UP000523139"/>
    </source>
</evidence>
<dbReference type="RefSeq" id="WP_168887265.1">
    <property type="nucleotide sequence ID" value="NZ_JABAHY010000005.1"/>
</dbReference>
<sequence length="71" mass="8060">MGIIAWTIYLAMLHFGAIMVIRDLEIEADSASGLWGSDHFWYGFIVLLMLTIFTEALRQGKKNQDELEGLV</sequence>
<comment type="caution">
    <text evidence="2">The sequence shown here is derived from an EMBL/GenBank/DDBJ whole genome shotgun (WGS) entry which is preliminary data.</text>
</comment>
<organism evidence="2 3">
    <name type="scientific">Nesterenkonia sedimenti</name>
    <dbReference type="NCBI Taxonomy" id="1463632"/>
    <lineage>
        <taxon>Bacteria</taxon>
        <taxon>Bacillati</taxon>
        <taxon>Actinomycetota</taxon>
        <taxon>Actinomycetes</taxon>
        <taxon>Micrococcales</taxon>
        <taxon>Micrococcaceae</taxon>
        <taxon>Nesterenkonia</taxon>
    </lineage>
</organism>
<feature type="transmembrane region" description="Helical" evidence="1">
    <location>
        <begin position="39"/>
        <end position="57"/>
    </location>
</feature>
<keyword evidence="1" id="KW-0472">Membrane</keyword>
<keyword evidence="3" id="KW-1185">Reference proteome</keyword>
<dbReference type="EMBL" id="JABAHY010000005">
    <property type="protein sequence ID" value="NLS09771.1"/>
    <property type="molecule type" value="Genomic_DNA"/>
</dbReference>
<gene>
    <name evidence="2" type="ORF">HGQ17_07075</name>
</gene>
<name>A0A7X8TJ90_9MICC</name>
<keyword evidence="1" id="KW-1133">Transmembrane helix</keyword>
<reference evidence="2 3" key="1">
    <citation type="submission" date="2020-04" db="EMBL/GenBank/DDBJ databases">
        <title>Nesterenkonia sp. nov., isolated from marine sediment.</title>
        <authorList>
            <person name="Zhang G."/>
        </authorList>
    </citation>
    <scope>NUCLEOTIDE SEQUENCE [LARGE SCALE GENOMIC DNA]</scope>
    <source>
        <strain evidence="2 3">MY13</strain>
    </source>
</reference>
<evidence type="ECO:0000313" key="2">
    <source>
        <dbReference type="EMBL" id="NLS09771.1"/>
    </source>
</evidence>